<feature type="binding site" evidence="8">
    <location>
        <position position="89"/>
    </location>
    <ligand>
        <name>Mg(2+)</name>
        <dbReference type="ChEBI" id="CHEBI:18420"/>
        <label>1</label>
        <note>catalytic</note>
    </ligand>
</feature>
<feature type="binding site" evidence="8">
    <location>
        <position position="73"/>
    </location>
    <ligand>
        <name>Mg(2+)</name>
        <dbReference type="ChEBI" id="CHEBI:18420"/>
        <label>1</label>
        <note>catalytic</note>
    </ligand>
</feature>
<comment type="similarity">
    <text evidence="3 9">Belongs to the inositol monophosphatase superfamily.</text>
</comment>
<accession>A0A2T3NDN9</accession>
<dbReference type="Proteomes" id="UP000241346">
    <property type="component" value="Unassembled WGS sequence"/>
</dbReference>
<dbReference type="InterPro" id="IPR000760">
    <property type="entry name" value="Inositol_monophosphatase-like"/>
</dbReference>
<dbReference type="RefSeq" id="WP_107298777.1">
    <property type="nucleotide sequence ID" value="NZ_PYMB01000005.1"/>
</dbReference>
<keyword evidence="6" id="KW-0889">Transcription antitermination</keyword>
<dbReference type="PROSITE" id="PS00629">
    <property type="entry name" value="IMP_1"/>
    <property type="match status" value="1"/>
</dbReference>
<feature type="binding site" evidence="8">
    <location>
        <position position="215"/>
    </location>
    <ligand>
        <name>Mg(2+)</name>
        <dbReference type="ChEBI" id="CHEBI:18420"/>
        <label>1</label>
        <note>catalytic</note>
    </ligand>
</feature>
<name>A0A2T3NDN9_9GAMM</name>
<dbReference type="FunFam" id="3.30.540.10:FF:000003">
    <property type="entry name" value="Inositol-1-monophosphatase"/>
    <property type="match status" value="1"/>
</dbReference>
<dbReference type="GO" id="GO:0006020">
    <property type="term" value="P:inositol metabolic process"/>
    <property type="evidence" value="ECO:0007669"/>
    <property type="project" value="TreeGrafter"/>
</dbReference>
<evidence type="ECO:0000256" key="2">
    <source>
        <dbReference type="ARBA" id="ARBA00001946"/>
    </source>
</evidence>
<keyword evidence="4 8" id="KW-0479">Metal-binding</keyword>
<comment type="cofactor">
    <cofactor evidence="2 8 9">
        <name>Mg(2+)</name>
        <dbReference type="ChEBI" id="CHEBI:18420"/>
    </cofactor>
</comment>
<sequence>MNNDLQQRYTFACQLAKEAGTIAHTYQKKLVEEGLDIDIKGRQDFVSIADKETENFIRQQLSLHYPQDGFLGEESGVSNPDSEGTWVVDPIDGTTNFLRQQPMWCVSIAYVVEGEPVIGVIYDPCHDELFSALVGQGAWLNNRPLEVNQGDNAIVGLVNLGYSAKMPLENYLATMTRLLEHGIEHRRHGSAALGLAHVAAGRFDGYREDFINAWDIMAGIAILREAKADVTFNQVEGGYAIQASIPAISDLLKG</sequence>
<keyword evidence="7 8" id="KW-0460">Magnesium</keyword>
<dbReference type="GO" id="GO:0008934">
    <property type="term" value="F:inositol monophosphate 1-phosphatase activity"/>
    <property type="evidence" value="ECO:0007669"/>
    <property type="project" value="InterPro"/>
</dbReference>
<dbReference type="InterPro" id="IPR033942">
    <property type="entry name" value="IMPase"/>
</dbReference>
<dbReference type="GO" id="GO:0007165">
    <property type="term" value="P:signal transduction"/>
    <property type="evidence" value="ECO:0007669"/>
    <property type="project" value="TreeGrafter"/>
</dbReference>
<organism evidence="10 11">
    <name type="scientific">Photobacterium rosenbergii</name>
    <dbReference type="NCBI Taxonomy" id="294936"/>
    <lineage>
        <taxon>Bacteria</taxon>
        <taxon>Pseudomonadati</taxon>
        <taxon>Pseudomonadota</taxon>
        <taxon>Gammaproteobacteria</taxon>
        <taxon>Vibrionales</taxon>
        <taxon>Vibrionaceae</taxon>
        <taxon>Photobacterium</taxon>
    </lineage>
</organism>
<evidence type="ECO:0000256" key="5">
    <source>
        <dbReference type="ARBA" id="ARBA00022801"/>
    </source>
</evidence>
<reference evidence="10 11" key="1">
    <citation type="submission" date="2018-03" db="EMBL/GenBank/DDBJ databases">
        <title>Whole genome sequencing of Histamine producing bacteria.</title>
        <authorList>
            <person name="Butler K."/>
        </authorList>
    </citation>
    <scope>NUCLEOTIDE SEQUENCE [LARGE SCALE GENOMIC DNA]</scope>
    <source>
        <strain evidence="10 11">DSM 19138</strain>
    </source>
</reference>
<evidence type="ECO:0000256" key="3">
    <source>
        <dbReference type="ARBA" id="ARBA00009759"/>
    </source>
</evidence>
<dbReference type="PANTHER" id="PTHR20854">
    <property type="entry name" value="INOSITOL MONOPHOSPHATASE"/>
    <property type="match status" value="1"/>
</dbReference>
<dbReference type="PANTHER" id="PTHR20854:SF4">
    <property type="entry name" value="INOSITOL-1-MONOPHOSPHATASE-RELATED"/>
    <property type="match status" value="1"/>
</dbReference>
<dbReference type="AlphaFoldDB" id="A0A2T3NDN9"/>
<dbReference type="InterPro" id="IPR020583">
    <property type="entry name" value="Inositol_monoP_metal-BS"/>
</dbReference>
<comment type="caution">
    <text evidence="10">The sequence shown here is derived from an EMBL/GenBank/DDBJ whole genome shotgun (WGS) entry which is preliminary data.</text>
</comment>
<gene>
    <name evidence="10" type="ORF">C9J01_14010</name>
</gene>
<dbReference type="Gene3D" id="3.40.190.80">
    <property type="match status" value="1"/>
</dbReference>
<dbReference type="InterPro" id="IPR022337">
    <property type="entry name" value="Inositol_monophosphatase_SuhB"/>
</dbReference>
<dbReference type="EC" id="3.1.3.25" evidence="9"/>
<evidence type="ECO:0000313" key="10">
    <source>
        <dbReference type="EMBL" id="PSW12287.1"/>
    </source>
</evidence>
<evidence type="ECO:0000256" key="9">
    <source>
        <dbReference type="RuleBase" id="RU364068"/>
    </source>
</evidence>
<dbReference type="CDD" id="cd01639">
    <property type="entry name" value="IMPase"/>
    <property type="match status" value="1"/>
</dbReference>
<dbReference type="Pfam" id="PF00459">
    <property type="entry name" value="Inositol_P"/>
    <property type="match status" value="1"/>
</dbReference>
<dbReference type="PRINTS" id="PR00377">
    <property type="entry name" value="IMPHPHTASES"/>
</dbReference>
<keyword evidence="6" id="KW-0805">Transcription regulation</keyword>
<evidence type="ECO:0000256" key="6">
    <source>
        <dbReference type="ARBA" id="ARBA00022814"/>
    </source>
</evidence>
<dbReference type="SUPFAM" id="SSF56655">
    <property type="entry name" value="Carbohydrate phosphatase"/>
    <property type="match status" value="1"/>
</dbReference>
<dbReference type="EMBL" id="PYMB01000005">
    <property type="protein sequence ID" value="PSW12287.1"/>
    <property type="molecule type" value="Genomic_DNA"/>
</dbReference>
<evidence type="ECO:0000256" key="4">
    <source>
        <dbReference type="ARBA" id="ARBA00022723"/>
    </source>
</evidence>
<dbReference type="Gene3D" id="3.30.540.10">
    <property type="entry name" value="Fructose-1,6-Bisphosphatase, subunit A, domain 1"/>
    <property type="match status" value="1"/>
</dbReference>
<dbReference type="GO" id="GO:0046872">
    <property type="term" value="F:metal ion binding"/>
    <property type="evidence" value="ECO:0007669"/>
    <property type="project" value="UniProtKB-KW"/>
</dbReference>
<evidence type="ECO:0000256" key="7">
    <source>
        <dbReference type="ARBA" id="ARBA00022842"/>
    </source>
</evidence>
<keyword evidence="6" id="KW-0804">Transcription</keyword>
<comment type="catalytic activity">
    <reaction evidence="1 9">
        <text>a myo-inositol phosphate + H2O = myo-inositol + phosphate</text>
        <dbReference type="Rhea" id="RHEA:24056"/>
        <dbReference type="ChEBI" id="CHEBI:15377"/>
        <dbReference type="ChEBI" id="CHEBI:17268"/>
        <dbReference type="ChEBI" id="CHEBI:43474"/>
        <dbReference type="ChEBI" id="CHEBI:84139"/>
        <dbReference type="EC" id="3.1.3.25"/>
    </reaction>
</comment>
<keyword evidence="5 9" id="KW-0378">Hydrolase</keyword>
<dbReference type="PRINTS" id="PR01959">
    <property type="entry name" value="SBIMPHPHTASE"/>
</dbReference>
<evidence type="ECO:0000256" key="8">
    <source>
        <dbReference type="PIRSR" id="PIRSR600760-2"/>
    </source>
</evidence>
<proteinExistence type="inferred from homology"/>
<dbReference type="OrthoDB" id="9785695at2"/>
<feature type="binding site" evidence="8">
    <location>
        <position position="91"/>
    </location>
    <ligand>
        <name>Mg(2+)</name>
        <dbReference type="ChEBI" id="CHEBI:18420"/>
        <label>1</label>
        <note>catalytic</note>
    </ligand>
</feature>
<evidence type="ECO:0000256" key="1">
    <source>
        <dbReference type="ARBA" id="ARBA00001033"/>
    </source>
</evidence>
<protein>
    <recommendedName>
        <fullName evidence="9">Inositol-1-monophosphatase</fullName>
        <ecNumber evidence="9">3.1.3.25</ecNumber>
    </recommendedName>
</protein>
<feature type="binding site" evidence="8">
    <location>
        <position position="92"/>
    </location>
    <ligand>
        <name>Mg(2+)</name>
        <dbReference type="ChEBI" id="CHEBI:18420"/>
        <label>1</label>
        <note>catalytic</note>
    </ligand>
</feature>
<dbReference type="GO" id="GO:0031564">
    <property type="term" value="P:transcription antitermination"/>
    <property type="evidence" value="ECO:0007669"/>
    <property type="project" value="UniProtKB-KW"/>
</dbReference>
<evidence type="ECO:0000313" key="11">
    <source>
        <dbReference type="Proteomes" id="UP000241346"/>
    </source>
</evidence>